<dbReference type="GO" id="GO:0000976">
    <property type="term" value="F:transcription cis-regulatory region binding"/>
    <property type="evidence" value="ECO:0007669"/>
    <property type="project" value="TreeGrafter"/>
</dbReference>
<evidence type="ECO:0000259" key="5">
    <source>
        <dbReference type="PROSITE" id="PS50977"/>
    </source>
</evidence>
<keyword evidence="1" id="KW-0805">Transcription regulation</keyword>
<dbReference type="PRINTS" id="PR00455">
    <property type="entry name" value="HTHTETR"/>
</dbReference>
<dbReference type="EMBL" id="SMBH01000015">
    <property type="protein sequence ID" value="TCU12671.1"/>
    <property type="molecule type" value="Genomic_DNA"/>
</dbReference>
<feature type="DNA-binding region" description="H-T-H motif" evidence="4">
    <location>
        <begin position="45"/>
        <end position="64"/>
    </location>
</feature>
<dbReference type="PANTHER" id="PTHR30055">
    <property type="entry name" value="HTH-TYPE TRANSCRIPTIONAL REGULATOR RUTR"/>
    <property type="match status" value="1"/>
</dbReference>
<sequence length="202" mass="21780">MKSDEQKNESSSATRPAVRADARRNFDALLQAAMVVFSELGVDAPMRTIADRAGVGVGTLYRHFPERSDLIKALIKRDVLAQADAAAAYAEELEPAEALAKWMTRLVDFISTKKALGPALHSGDPAYQALPEFVLGQFTPVLRRLLDAAAASGAIRNDVNASDLLNAGLRLATPSSDGDTEQARRMVSLLTDGLRHRPNPKS</sequence>
<organism evidence="6 7">
    <name type="scientific">Rhizobium sullae</name>
    <name type="common">Rhizobium hedysari</name>
    <dbReference type="NCBI Taxonomy" id="50338"/>
    <lineage>
        <taxon>Bacteria</taxon>
        <taxon>Pseudomonadati</taxon>
        <taxon>Pseudomonadota</taxon>
        <taxon>Alphaproteobacteria</taxon>
        <taxon>Hyphomicrobiales</taxon>
        <taxon>Rhizobiaceae</taxon>
        <taxon>Rhizobium/Agrobacterium group</taxon>
        <taxon>Rhizobium</taxon>
    </lineage>
</organism>
<evidence type="ECO:0000313" key="7">
    <source>
        <dbReference type="Proteomes" id="UP000294576"/>
    </source>
</evidence>
<dbReference type="Pfam" id="PF21597">
    <property type="entry name" value="TetR_C_43"/>
    <property type="match status" value="1"/>
</dbReference>
<evidence type="ECO:0000256" key="2">
    <source>
        <dbReference type="ARBA" id="ARBA00023125"/>
    </source>
</evidence>
<keyword evidence="2 4" id="KW-0238">DNA-binding</keyword>
<protein>
    <submittedName>
        <fullName evidence="6">TetR family transcriptional regulator</fullName>
    </submittedName>
</protein>
<dbReference type="RefSeq" id="WP_132566910.1">
    <property type="nucleotide sequence ID" value="NZ_SMBH01000015.1"/>
</dbReference>
<feature type="domain" description="HTH tetR-type" evidence="5">
    <location>
        <begin position="23"/>
        <end position="82"/>
    </location>
</feature>
<dbReference type="InterPro" id="IPR009057">
    <property type="entry name" value="Homeodomain-like_sf"/>
</dbReference>
<reference evidence="6 7" key="1">
    <citation type="submission" date="2019-03" db="EMBL/GenBank/DDBJ databases">
        <title>Genomic Encyclopedia of Type Strains, Phase IV (KMG-V): Genome sequencing to study the core and pangenomes of soil and plant-associated prokaryotes.</title>
        <authorList>
            <person name="Whitman W."/>
        </authorList>
    </citation>
    <scope>NUCLEOTIDE SEQUENCE [LARGE SCALE GENOMIC DNA]</scope>
    <source>
        <strain evidence="6 7">Hc14</strain>
    </source>
</reference>
<dbReference type="Pfam" id="PF00440">
    <property type="entry name" value="TetR_N"/>
    <property type="match status" value="1"/>
</dbReference>
<evidence type="ECO:0000313" key="6">
    <source>
        <dbReference type="EMBL" id="TCU12671.1"/>
    </source>
</evidence>
<evidence type="ECO:0000256" key="4">
    <source>
        <dbReference type="PROSITE-ProRule" id="PRU00335"/>
    </source>
</evidence>
<dbReference type="AlphaFoldDB" id="A0A4R3PW84"/>
<gene>
    <name evidence="6" type="ORF">EV132_115107</name>
</gene>
<dbReference type="Proteomes" id="UP000294576">
    <property type="component" value="Unassembled WGS sequence"/>
</dbReference>
<proteinExistence type="predicted"/>
<keyword evidence="3" id="KW-0804">Transcription</keyword>
<name>A0A4R3PW84_RHISU</name>
<comment type="caution">
    <text evidence="6">The sequence shown here is derived from an EMBL/GenBank/DDBJ whole genome shotgun (WGS) entry which is preliminary data.</text>
</comment>
<evidence type="ECO:0000256" key="3">
    <source>
        <dbReference type="ARBA" id="ARBA00023163"/>
    </source>
</evidence>
<dbReference type="InterPro" id="IPR001647">
    <property type="entry name" value="HTH_TetR"/>
</dbReference>
<evidence type="ECO:0000256" key="1">
    <source>
        <dbReference type="ARBA" id="ARBA00023015"/>
    </source>
</evidence>
<dbReference type="GO" id="GO:0003700">
    <property type="term" value="F:DNA-binding transcription factor activity"/>
    <property type="evidence" value="ECO:0007669"/>
    <property type="project" value="TreeGrafter"/>
</dbReference>
<dbReference type="InterPro" id="IPR050109">
    <property type="entry name" value="HTH-type_TetR-like_transc_reg"/>
</dbReference>
<accession>A0A4R3PW84</accession>
<dbReference type="SUPFAM" id="SSF46689">
    <property type="entry name" value="Homeodomain-like"/>
    <property type="match status" value="1"/>
</dbReference>
<dbReference type="PROSITE" id="PS50977">
    <property type="entry name" value="HTH_TETR_2"/>
    <property type="match status" value="1"/>
</dbReference>
<dbReference type="InterPro" id="IPR036271">
    <property type="entry name" value="Tet_transcr_reg_TetR-rel_C_sf"/>
</dbReference>
<dbReference type="SUPFAM" id="SSF48498">
    <property type="entry name" value="Tetracyclin repressor-like, C-terminal domain"/>
    <property type="match status" value="1"/>
</dbReference>
<dbReference type="InterPro" id="IPR049445">
    <property type="entry name" value="TetR_SbtR-like_C"/>
</dbReference>
<dbReference type="Gene3D" id="1.10.357.10">
    <property type="entry name" value="Tetracycline Repressor, domain 2"/>
    <property type="match status" value="1"/>
</dbReference>
<dbReference type="PANTHER" id="PTHR30055:SF234">
    <property type="entry name" value="HTH-TYPE TRANSCRIPTIONAL REGULATOR BETI"/>
    <property type="match status" value="1"/>
</dbReference>